<name>A0A147KFQ5_THECS</name>
<evidence type="ECO:0000313" key="2">
    <source>
        <dbReference type="Proteomes" id="UP000074382"/>
    </source>
</evidence>
<dbReference type="STRING" id="665004.AC529_13870"/>
<dbReference type="PATRIC" id="fig|665004.4.peg.3417"/>
<evidence type="ECO:0000313" key="1">
    <source>
        <dbReference type="EMBL" id="KUP96134.1"/>
    </source>
</evidence>
<dbReference type="RefSeq" id="WP_068757962.1">
    <property type="nucleotide sequence ID" value="NZ_KQ950184.1"/>
</dbReference>
<protein>
    <submittedName>
        <fullName evidence="1">Uncharacterized protein</fullName>
    </submittedName>
</protein>
<sequence>MTDVHALPTPIVSQAWQEVDTSIDTETPRLLCEEQFERYTATVAALLEAAGLTVHHSAEDPASLRVCHPRTGYTVELDMREDRSAEWSLDAGDEIPENTPAVRLAATITGILNGAPPQG</sequence>
<dbReference type="AlphaFoldDB" id="A0A147KFQ5"/>
<reference evidence="2" key="1">
    <citation type="journal article" date="2017" name="Acta Aliment.">
        <title>Plant polysaccharide degrading enzyme system of Thermpbifida cellulosilytica TB100 revealed by de novo genome project data.</title>
        <authorList>
            <person name="Toth A."/>
            <person name="Baka E."/>
            <person name="Luzics S."/>
            <person name="Bata-Vidacs I."/>
            <person name="Nagy I."/>
            <person name="Balint B."/>
            <person name="Herceg R."/>
            <person name="Olasz F."/>
            <person name="Wilk T."/>
            <person name="Nagy T."/>
            <person name="Kriszt B."/>
            <person name="Nagy I."/>
            <person name="Kukolya J."/>
        </authorList>
    </citation>
    <scope>NUCLEOTIDE SEQUENCE [LARGE SCALE GENOMIC DNA]</scope>
    <source>
        <strain evidence="2">TB100</strain>
    </source>
</reference>
<keyword evidence="2" id="KW-1185">Reference proteome</keyword>
<proteinExistence type="predicted"/>
<dbReference type="EMBL" id="LGEM01000099">
    <property type="protein sequence ID" value="KUP96134.1"/>
    <property type="molecule type" value="Genomic_DNA"/>
</dbReference>
<dbReference type="Proteomes" id="UP000074382">
    <property type="component" value="Unassembled WGS sequence"/>
</dbReference>
<accession>A0A147KFQ5</accession>
<organism evidence="1 2">
    <name type="scientific">Thermobifida cellulosilytica TB100</name>
    <dbReference type="NCBI Taxonomy" id="665004"/>
    <lineage>
        <taxon>Bacteria</taxon>
        <taxon>Bacillati</taxon>
        <taxon>Actinomycetota</taxon>
        <taxon>Actinomycetes</taxon>
        <taxon>Streptosporangiales</taxon>
        <taxon>Nocardiopsidaceae</taxon>
        <taxon>Thermobifida</taxon>
    </lineage>
</organism>
<dbReference type="OrthoDB" id="3429299at2"/>
<comment type="caution">
    <text evidence="1">The sequence shown here is derived from an EMBL/GenBank/DDBJ whole genome shotgun (WGS) entry which is preliminary data.</text>
</comment>
<gene>
    <name evidence="1" type="ORF">AC529_13870</name>
</gene>